<keyword evidence="1" id="KW-0812">Transmembrane</keyword>
<evidence type="ECO:0000256" key="1">
    <source>
        <dbReference type="SAM" id="Phobius"/>
    </source>
</evidence>
<dbReference type="SUPFAM" id="SSF48317">
    <property type="entry name" value="Acid phosphatase/Vanadium-dependent haloperoxidase"/>
    <property type="match status" value="1"/>
</dbReference>
<dbReference type="InterPro" id="IPR036938">
    <property type="entry name" value="PAP2/HPO_sf"/>
</dbReference>
<feature type="transmembrane region" description="Helical" evidence="1">
    <location>
        <begin position="152"/>
        <end position="170"/>
    </location>
</feature>
<keyword evidence="1" id="KW-1133">Transmembrane helix</keyword>
<gene>
    <name evidence="2" type="ORF">MPUL_16720</name>
</gene>
<evidence type="ECO:0008006" key="4">
    <source>
        <dbReference type="Google" id="ProtNLM"/>
    </source>
</evidence>
<organism evidence="2 3">
    <name type="scientific">Mycolicibacterium pulveris</name>
    <name type="common">Mycobacterium pulveris</name>
    <dbReference type="NCBI Taxonomy" id="36813"/>
    <lineage>
        <taxon>Bacteria</taxon>
        <taxon>Bacillati</taxon>
        <taxon>Actinomycetota</taxon>
        <taxon>Actinomycetes</taxon>
        <taxon>Mycobacteriales</taxon>
        <taxon>Mycobacteriaceae</taxon>
        <taxon>Mycolicibacterium</taxon>
    </lineage>
</organism>
<keyword evidence="1" id="KW-0472">Membrane</keyword>
<feature type="transmembrane region" description="Helical" evidence="1">
    <location>
        <begin position="100"/>
        <end position="120"/>
    </location>
</feature>
<reference evidence="2 3" key="1">
    <citation type="journal article" date="2019" name="Emerg. Microbes Infect.">
        <title>Comprehensive subspecies identification of 175 nontuberculous mycobacteria species based on 7547 genomic profiles.</title>
        <authorList>
            <person name="Matsumoto Y."/>
            <person name="Kinjo T."/>
            <person name="Motooka D."/>
            <person name="Nabeya D."/>
            <person name="Jung N."/>
            <person name="Uechi K."/>
            <person name="Horii T."/>
            <person name="Iida T."/>
            <person name="Fujita J."/>
            <person name="Nakamura S."/>
        </authorList>
    </citation>
    <scope>NUCLEOTIDE SEQUENCE [LARGE SCALE GENOMIC DNA]</scope>
    <source>
        <strain evidence="2 3">JCM 6370</strain>
    </source>
</reference>
<evidence type="ECO:0000313" key="3">
    <source>
        <dbReference type="Proteomes" id="UP000467252"/>
    </source>
</evidence>
<dbReference type="AlphaFoldDB" id="A0A7I7UG95"/>
<dbReference type="RefSeq" id="WP_235674505.1">
    <property type="nucleotide sequence ID" value="NZ_AP022599.1"/>
</dbReference>
<feature type="transmembrane region" description="Helical" evidence="1">
    <location>
        <begin position="125"/>
        <end position="146"/>
    </location>
</feature>
<dbReference type="EMBL" id="AP022599">
    <property type="protein sequence ID" value="BBY80514.1"/>
    <property type="molecule type" value="Genomic_DNA"/>
</dbReference>
<accession>A0A7I7UG95</accession>
<feature type="transmembrane region" description="Helical" evidence="1">
    <location>
        <begin position="70"/>
        <end position="88"/>
    </location>
</feature>
<keyword evidence="3" id="KW-1185">Reference proteome</keyword>
<sequence length="188" mass="20405">MIRWWPPVGLLAMVLLGWAVGKSSTGLDDWFHRYSHSPTRDLQGFTNPLALIIVGAAVVGFALYRRRWRLAAVATVLPYGAYLLVQLIKPLFGRDKGGGLAYPSGHITTTTVVLGLFVLVTGYALWAWVFAALYVGLAVIGVGTTFHYFTDTIGGVLLGTSLVCLAALLAERDLTRVNTRAIWITRGG</sequence>
<evidence type="ECO:0000313" key="2">
    <source>
        <dbReference type="EMBL" id="BBY80514.1"/>
    </source>
</evidence>
<protein>
    <recommendedName>
        <fullName evidence="4">Phosphoesterase</fullName>
    </recommendedName>
</protein>
<proteinExistence type="predicted"/>
<name>A0A7I7UG95_MYCPV</name>
<dbReference type="Gene3D" id="1.20.144.10">
    <property type="entry name" value="Phosphatidic acid phosphatase type 2/haloperoxidase"/>
    <property type="match status" value="1"/>
</dbReference>
<feature type="transmembrane region" description="Helical" evidence="1">
    <location>
        <begin position="45"/>
        <end position="63"/>
    </location>
</feature>
<dbReference type="Proteomes" id="UP000467252">
    <property type="component" value="Chromosome"/>
</dbReference>